<dbReference type="WBParaSite" id="PS1159_v2.g24759.t1">
    <property type="protein sequence ID" value="PS1159_v2.g24759.t1"/>
    <property type="gene ID" value="PS1159_v2.g24759"/>
</dbReference>
<sequence length="270" mass="30857">MSSMNKVSMALDDVIKADRKANKGNKNGKKGGNGVNKKTGNAKNGAGKQSPATAQLVKKLVKRALAQRGVGVKPRQIRRNNNTNGGGNRTIVKKIVRRVSAPPRSNRNKPLGVSQRSRTIVRRRVIPAPQPTRTVVREIRYIREPQRPSPQVQRRVVYQQPRQQSRPAPRQVVYVDRSPPRRQQRFSGSSFSSRRPANSSNFSLLIYLLSSWGLQWCRGIQIYDLYSLLVAFFFHTFIILFFANDLLTMLSSYHHYFYFVLIKIFFIKCT</sequence>
<organism evidence="1 2">
    <name type="scientific">Panagrolaimus sp. PS1159</name>
    <dbReference type="NCBI Taxonomy" id="55785"/>
    <lineage>
        <taxon>Eukaryota</taxon>
        <taxon>Metazoa</taxon>
        <taxon>Ecdysozoa</taxon>
        <taxon>Nematoda</taxon>
        <taxon>Chromadorea</taxon>
        <taxon>Rhabditida</taxon>
        <taxon>Tylenchina</taxon>
        <taxon>Panagrolaimomorpha</taxon>
        <taxon>Panagrolaimoidea</taxon>
        <taxon>Panagrolaimidae</taxon>
        <taxon>Panagrolaimus</taxon>
    </lineage>
</organism>
<accession>A0AC35G8X1</accession>
<dbReference type="Proteomes" id="UP000887580">
    <property type="component" value="Unplaced"/>
</dbReference>
<name>A0AC35G8X1_9BILA</name>
<reference evidence="2" key="1">
    <citation type="submission" date="2022-11" db="UniProtKB">
        <authorList>
            <consortium name="WormBaseParasite"/>
        </authorList>
    </citation>
    <scope>IDENTIFICATION</scope>
</reference>
<protein>
    <submittedName>
        <fullName evidence="2">Uncharacterized protein</fullName>
    </submittedName>
</protein>
<evidence type="ECO:0000313" key="2">
    <source>
        <dbReference type="WBParaSite" id="PS1159_v2.g24759.t1"/>
    </source>
</evidence>
<evidence type="ECO:0000313" key="1">
    <source>
        <dbReference type="Proteomes" id="UP000887580"/>
    </source>
</evidence>
<proteinExistence type="predicted"/>